<gene>
    <name evidence="2" type="ORF">RM539_05235</name>
</gene>
<dbReference type="SUPFAM" id="SSF53448">
    <property type="entry name" value="Nucleotide-diphospho-sugar transferases"/>
    <property type="match status" value="1"/>
</dbReference>
<dbReference type="GO" id="GO:0016757">
    <property type="term" value="F:glycosyltransferase activity"/>
    <property type="evidence" value="ECO:0007669"/>
    <property type="project" value="UniProtKB-KW"/>
</dbReference>
<dbReference type="InterPro" id="IPR029044">
    <property type="entry name" value="Nucleotide-diphossugar_trans"/>
</dbReference>
<name>A0ABU3D372_9FLAO</name>
<sequence length="314" mass="35695">MNQKPECSIITINYNNADLCFSAVKSILQHSQIYSYEIIVVDNGSELPDFKRLKELIFSLEAAEVKLIKSRINTGFGGGNMMGVQQAKGRFYVFANSDVILQKDTIAVSVNFLMQNKNTAMVGGIASNEHGKVFKTFLYGLGLRSEILSEGFLTFVSPKKYPSRRKTITTATKVDAVPGSFLVCKAEDFDYVGGFDTNLFLYYEEKDLAFRIRKFLNKDIYILPDAEYIHLKGKSTPSSYAIKKELKISQFYSVRKNLGLFKYLLFYSFNFLKFLLKAPFNKKNRKYLSLIINGVSLTQSLKHKQKLQPANGNR</sequence>
<dbReference type="PANTHER" id="PTHR43179">
    <property type="entry name" value="RHAMNOSYLTRANSFERASE WBBL"/>
    <property type="match status" value="1"/>
</dbReference>
<dbReference type="Gene3D" id="3.90.550.10">
    <property type="entry name" value="Spore Coat Polysaccharide Biosynthesis Protein SpsA, Chain A"/>
    <property type="match status" value="1"/>
</dbReference>
<dbReference type="EC" id="2.4.-.-" evidence="2"/>
<feature type="domain" description="Glycosyltransferase 2-like" evidence="1">
    <location>
        <begin position="8"/>
        <end position="138"/>
    </location>
</feature>
<dbReference type="InterPro" id="IPR001173">
    <property type="entry name" value="Glyco_trans_2-like"/>
</dbReference>
<dbReference type="Pfam" id="PF00535">
    <property type="entry name" value="Glycos_transf_2"/>
    <property type="match status" value="1"/>
</dbReference>
<dbReference type="Proteomes" id="UP001262582">
    <property type="component" value="Unassembled WGS sequence"/>
</dbReference>
<organism evidence="2 3">
    <name type="scientific">Autumnicola musiva</name>
    <dbReference type="NCBI Taxonomy" id="3075589"/>
    <lineage>
        <taxon>Bacteria</taxon>
        <taxon>Pseudomonadati</taxon>
        <taxon>Bacteroidota</taxon>
        <taxon>Flavobacteriia</taxon>
        <taxon>Flavobacteriales</taxon>
        <taxon>Flavobacteriaceae</taxon>
        <taxon>Autumnicola</taxon>
    </lineage>
</organism>
<keyword evidence="3" id="KW-1185">Reference proteome</keyword>
<evidence type="ECO:0000313" key="2">
    <source>
        <dbReference type="EMBL" id="MDT0675983.1"/>
    </source>
</evidence>
<dbReference type="RefSeq" id="WP_311502379.1">
    <property type="nucleotide sequence ID" value="NZ_JAVRHK010000003.1"/>
</dbReference>
<evidence type="ECO:0000313" key="3">
    <source>
        <dbReference type="Proteomes" id="UP001262582"/>
    </source>
</evidence>
<keyword evidence="2" id="KW-0808">Transferase</keyword>
<dbReference type="PANTHER" id="PTHR43179:SF7">
    <property type="entry name" value="RHAMNOSYLTRANSFERASE WBBL"/>
    <property type="match status" value="1"/>
</dbReference>
<keyword evidence="2" id="KW-0328">Glycosyltransferase</keyword>
<dbReference type="EMBL" id="JAVRHK010000003">
    <property type="protein sequence ID" value="MDT0675983.1"/>
    <property type="molecule type" value="Genomic_DNA"/>
</dbReference>
<accession>A0ABU3D372</accession>
<reference evidence="2 3" key="1">
    <citation type="submission" date="2023-09" db="EMBL/GenBank/DDBJ databases">
        <authorList>
            <person name="Rey-Velasco X."/>
        </authorList>
    </citation>
    <scope>NUCLEOTIDE SEQUENCE [LARGE SCALE GENOMIC DNA]</scope>
    <source>
        <strain evidence="2 3">F117</strain>
    </source>
</reference>
<proteinExistence type="predicted"/>
<protein>
    <submittedName>
        <fullName evidence="2">Glycosyltransferase family 2 protein</fullName>
        <ecNumber evidence="2">2.4.-.-</ecNumber>
    </submittedName>
</protein>
<comment type="caution">
    <text evidence="2">The sequence shown here is derived from an EMBL/GenBank/DDBJ whole genome shotgun (WGS) entry which is preliminary data.</text>
</comment>
<evidence type="ECO:0000259" key="1">
    <source>
        <dbReference type="Pfam" id="PF00535"/>
    </source>
</evidence>